<evidence type="ECO:0000256" key="2">
    <source>
        <dbReference type="PROSITE-ProRule" id="PRU00703"/>
    </source>
</evidence>
<dbReference type="PROSITE" id="PS50042">
    <property type="entry name" value="CNMP_BINDING_3"/>
    <property type="match status" value="1"/>
</dbReference>
<evidence type="ECO:0000259" key="4">
    <source>
        <dbReference type="PROSITE" id="PS51371"/>
    </source>
</evidence>
<reference evidence="6" key="1">
    <citation type="journal article" date="2019" name="Int. J. Syst. Evol. Microbiol.">
        <title>The Global Catalogue of Microorganisms (GCM) 10K type strain sequencing project: providing services to taxonomists for standard genome sequencing and annotation.</title>
        <authorList>
            <consortium name="The Broad Institute Genomics Platform"/>
            <consortium name="The Broad Institute Genome Sequencing Center for Infectious Disease"/>
            <person name="Wu L."/>
            <person name="Ma J."/>
        </authorList>
    </citation>
    <scope>NUCLEOTIDE SEQUENCE [LARGE SCALE GENOMIC DNA]</scope>
    <source>
        <strain evidence="6">KCTC 22671</strain>
    </source>
</reference>
<keyword evidence="1 2" id="KW-0129">CBS domain</keyword>
<feature type="domain" description="Cyclic nucleotide-binding" evidence="3">
    <location>
        <begin position="18"/>
        <end position="138"/>
    </location>
</feature>
<dbReference type="RefSeq" id="WP_379810126.1">
    <property type="nucleotide sequence ID" value="NZ_JBHUPC010000006.1"/>
</dbReference>
<dbReference type="PANTHER" id="PTHR43080:SF2">
    <property type="entry name" value="CBS DOMAIN-CONTAINING PROTEIN"/>
    <property type="match status" value="1"/>
</dbReference>
<dbReference type="EMBL" id="JBHUPC010000006">
    <property type="protein sequence ID" value="MFD2890656.1"/>
    <property type="molecule type" value="Genomic_DNA"/>
</dbReference>
<evidence type="ECO:0000313" key="5">
    <source>
        <dbReference type="EMBL" id="MFD2890656.1"/>
    </source>
</evidence>
<dbReference type="Gene3D" id="3.10.580.10">
    <property type="entry name" value="CBS-domain"/>
    <property type="match status" value="1"/>
</dbReference>
<dbReference type="InterPro" id="IPR051257">
    <property type="entry name" value="Diverse_CBS-Domain"/>
</dbReference>
<proteinExistence type="predicted"/>
<dbReference type="CDD" id="cd04587">
    <property type="entry name" value="CBS_pair_CAP-ED_NT_Pol-beta-like_DUF294_assoc"/>
    <property type="match status" value="1"/>
</dbReference>
<dbReference type="Pfam" id="PF10335">
    <property type="entry name" value="DUF294_C"/>
    <property type="match status" value="1"/>
</dbReference>
<feature type="domain" description="CBS" evidence="4">
    <location>
        <begin position="237"/>
        <end position="297"/>
    </location>
</feature>
<protein>
    <submittedName>
        <fullName evidence="5">DUF294 nucleotidyltransferase-like domain-containing protein</fullName>
    </submittedName>
</protein>
<organism evidence="5 6">
    <name type="scientific">Flavobacterium chuncheonense</name>
    <dbReference type="NCBI Taxonomy" id="2026653"/>
    <lineage>
        <taxon>Bacteria</taxon>
        <taxon>Pseudomonadati</taxon>
        <taxon>Bacteroidota</taxon>
        <taxon>Flavobacteriia</taxon>
        <taxon>Flavobacteriales</taxon>
        <taxon>Flavobacteriaceae</taxon>
        <taxon>Flavobacterium</taxon>
    </lineage>
</organism>
<dbReference type="SMART" id="SM00116">
    <property type="entry name" value="CBS"/>
    <property type="match status" value="2"/>
</dbReference>
<dbReference type="InterPro" id="IPR005105">
    <property type="entry name" value="GlnD_Uridyltrans_N"/>
</dbReference>
<dbReference type="CDD" id="cd05401">
    <property type="entry name" value="NT_GlnE_GlnD_like"/>
    <property type="match status" value="1"/>
</dbReference>
<dbReference type="SUPFAM" id="SSF51206">
    <property type="entry name" value="cAMP-binding domain-like"/>
    <property type="match status" value="1"/>
</dbReference>
<sequence length="639" mass="72499">MKNPIAERITDFIKNYHPFSELSYNQILQVANTCKVIYLDKNEILFKIHDEIHDSFYVVATGAIGLSITSDSDDVLIDKCDEGDVLGLRPFFAKDNYLMTAKAREETILYAIPIADFKPLALQTPAVLDFLLQSFASNTRNPYDKTHKGKLISENVIYDDHNNEIQYYQPISYSTDPITAAVNDIVQHVAQIMSNRRIGSIIVQENQLPIGIITDKDLRSKIATGLYPISVTLDQIMTTPVITVPENLSIAEAQMMMLKYNVGHLCVTKDGTNQSEITGVISEHDVVVSQANNPGVLLKKIKRAHNIVDLKLVRDKMTDLIQHSIDKNIPISHICSIIGELNNAITKRVIDFAIEKIGTPPPSKFVWLDLGSQGRKEQLLLTDQDSAIIFDDVATENHENTKHYFLHLAKIITKKLNKIGYEYCPADMMASNPFWCRSLSDWNSQIRKWIQNPGDKGILMTTIFFDYHCIYGDENLANALTETINNEIENNELFLAFLGIDALKNPPPLGFFRQFLVESDGEHKDTFDIKARALMPLIDAARILSLHMGINKNTNTSYRFAKLAEIEPQNALIYEACNEAFLELLKFRTEEGLRNNSNGRYLDLSNLSKLDKVKLKNDFQPISEIQEVIKNRFQLTYFT</sequence>
<accession>A0ABW5YI35</accession>
<dbReference type="SMART" id="SM00100">
    <property type="entry name" value="cNMP"/>
    <property type="match status" value="1"/>
</dbReference>
<dbReference type="Proteomes" id="UP001597534">
    <property type="component" value="Unassembled WGS sequence"/>
</dbReference>
<evidence type="ECO:0000313" key="6">
    <source>
        <dbReference type="Proteomes" id="UP001597534"/>
    </source>
</evidence>
<dbReference type="PROSITE" id="PS51371">
    <property type="entry name" value="CBS"/>
    <property type="match status" value="2"/>
</dbReference>
<name>A0ABW5YI35_9FLAO</name>
<dbReference type="Gene3D" id="2.60.120.10">
    <property type="entry name" value="Jelly Rolls"/>
    <property type="match status" value="1"/>
</dbReference>
<dbReference type="Pfam" id="PF03445">
    <property type="entry name" value="DUF294"/>
    <property type="match status" value="1"/>
</dbReference>
<keyword evidence="6" id="KW-1185">Reference proteome</keyword>
<dbReference type="SUPFAM" id="SSF54631">
    <property type="entry name" value="CBS-domain pair"/>
    <property type="match status" value="1"/>
</dbReference>
<feature type="domain" description="CBS" evidence="4">
    <location>
        <begin position="173"/>
        <end position="229"/>
    </location>
</feature>
<evidence type="ECO:0000259" key="3">
    <source>
        <dbReference type="PROSITE" id="PS50042"/>
    </source>
</evidence>
<gene>
    <name evidence="5" type="ORF">ACFS5J_01325</name>
</gene>
<dbReference type="Pfam" id="PF00571">
    <property type="entry name" value="CBS"/>
    <property type="match status" value="2"/>
</dbReference>
<dbReference type="Pfam" id="PF00027">
    <property type="entry name" value="cNMP_binding"/>
    <property type="match status" value="1"/>
</dbReference>
<dbReference type="CDD" id="cd00038">
    <property type="entry name" value="CAP_ED"/>
    <property type="match status" value="1"/>
</dbReference>
<dbReference type="InterPro" id="IPR046342">
    <property type="entry name" value="CBS_dom_sf"/>
</dbReference>
<dbReference type="InterPro" id="IPR014710">
    <property type="entry name" value="RmlC-like_jellyroll"/>
</dbReference>
<evidence type="ECO:0000256" key="1">
    <source>
        <dbReference type="ARBA" id="ARBA00023122"/>
    </source>
</evidence>
<dbReference type="InterPro" id="IPR018821">
    <property type="entry name" value="DUF294_put_nucleoTrafse_sb-bd"/>
</dbReference>
<dbReference type="PANTHER" id="PTHR43080">
    <property type="entry name" value="CBS DOMAIN-CONTAINING PROTEIN CBSX3, MITOCHONDRIAL"/>
    <property type="match status" value="1"/>
</dbReference>
<comment type="caution">
    <text evidence="5">The sequence shown here is derived from an EMBL/GenBank/DDBJ whole genome shotgun (WGS) entry which is preliminary data.</text>
</comment>
<dbReference type="InterPro" id="IPR000644">
    <property type="entry name" value="CBS_dom"/>
</dbReference>
<dbReference type="InterPro" id="IPR018490">
    <property type="entry name" value="cNMP-bd_dom_sf"/>
</dbReference>
<dbReference type="InterPro" id="IPR000595">
    <property type="entry name" value="cNMP-bd_dom"/>
</dbReference>